<organism evidence="2 3">
    <name type="scientific">Pseudomonas amygdali pv. ulmi</name>
    <dbReference type="NCBI Taxonomy" id="251720"/>
    <lineage>
        <taxon>Bacteria</taxon>
        <taxon>Pseudomonadati</taxon>
        <taxon>Pseudomonadota</taxon>
        <taxon>Gammaproteobacteria</taxon>
        <taxon>Pseudomonadales</taxon>
        <taxon>Pseudomonadaceae</taxon>
        <taxon>Pseudomonas</taxon>
        <taxon>Pseudomonas amygdali</taxon>
    </lineage>
</organism>
<evidence type="ECO:0000313" key="2">
    <source>
        <dbReference type="EMBL" id="KPZ05040.1"/>
    </source>
</evidence>
<proteinExistence type="predicted"/>
<dbReference type="Gene3D" id="1.20.1050.10">
    <property type="match status" value="1"/>
</dbReference>
<name>A0A0Q0FXF0_PSEA0</name>
<sequence length="150" mass="16419">MPALALGNDEEDILSETIVITSYLADQHPEAGLIPARGTLDRVKFDQLLTFIATEIAQKHIPLMRKLLTEEGTAWTRAKIVAAYATLDARLADGRAFLTGDKFTVADAYIFGTWWHECSGTEIGHPEKPDGLQGAHRCPAICSKSPGRRS</sequence>
<dbReference type="PROSITE" id="PS50405">
    <property type="entry name" value="GST_CTER"/>
    <property type="match status" value="1"/>
</dbReference>
<dbReference type="Pfam" id="PF13410">
    <property type="entry name" value="GST_C_2"/>
    <property type="match status" value="1"/>
</dbReference>
<keyword evidence="2" id="KW-0808">Transferase</keyword>
<dbReference type="Proteomes" id="UP000050266">
    <property type="component" value="Unassembled WGS sequence"/>
</dbReference>
<dbReference type="PATRIC" id="fig|251720.4.peg.540"/>
<comment type="caution">
    <text evidence="2">The sequence shown here is derived from an EMBL/GenBank/DDBJ whole genome shotgun (WGS) entry which is preliminary data.</text>
</comment>
<gene>
    <name evidence="2" type="ORF">ALO41_00417</name>
</gene>
<dbReference type="InterPro" id="IPR036282">
    <property type="entry name" value="Glutathione-S-Trfase_C_sf"/>
</dbReference>
<dbReference type="InterPro" id="IPR010987">
    <property type="entry name" value="Glutathione-S-Trfase_C-like"/>
</dbReference>
<dbReference type="Gene3D" id="3.40.30.10">
    <property type="entry name" value="Glutaredoxin"/>
    <property type="match status" value="1"/>
</dbReference>
<dbReference type="GO" id="GO:0016740">
    <property type="term" value="F:transferase activity"/>
    <property type="evidence" value="ECO:0007669"/>
    <property type="project" value="UniProtKB-KW"/>
</dbReference>
<feature type="domain" description="GST C-terminal" evidence="1">
    <location>
        <begin position="38"/>
        <end position="150"/>
    </location>
</feature>
<evidence type="ECO:0000259" key="1">
    <source>
        <dbReference type="PROSITE" id="PS50405"/>
    </source>
</evidence>
<dbReference type="AlphaFoldDB" id="A0A0Q0FXF0"/>
<evidence type="ECO:0000313" key="3">
    <source>
        <dbReference type="Proteomes" id="UP000050266"/>
    </source>
</evidence>
<dbReference type="SUPFAM" id="SSF47616">
    <property type="entry name" value="GST C-terminal domain-like"/>
    <property type="match status" value="1"/>
</dbReference>
<dbReference type="EMBL" id="LJRQ01000449">
    <property type="protein sequence ID" value="KPZ05040.1"/>
    <property type="molecule type" value="Genomic_DNA"/>
</dbReference>
<reference evidence="2 3" key="1">
    <citation type="submission" date="2015-09" db="EMBL/GenBank/DDBJ databases">
        <title>Genome announcement of multiple Pseudomonas syringae strains.</title>
        <authorList>
            <person name="Thakur S."/>
            <person name="Wang P.W."/>
            <person name="Gong Y."/>
            <person name="Weir B.S."/>
            <person name="Guttman D.S."/>
        </authorList>
    </citation>
    <scope>NUCLEOTIDE SEQUENCE [LARGE SCALE GENOMIC DNA]</scope>
    <source>
        <strain evidence="2 3">ICMP3962</strain>
    </source>
</reference>
<accession>A0A0Q0FXF0</accession>
<protein>
    <submittedName>
        <fullName evidence="2">Glutathione S-transferase</fullName>
    </submittedName>
</protein>